<accession>A0A6I8LZ06</accession>
<evidence type="ECO:0000256" key="1">
    <source>
        <dbReference type="SAM" id="MobiDB-lite"/>
    </source>
</evidence>
<name>A0A6I8LZ06_9PSEU</name>
<organism evidence="2 3">
    <name type="scientific">Amycolatopsis camponoti</name>
    <dbReference type="NCBI Taxonomy" id="2606593"/>
    <lineage>
        <taxon>Bacteria</taxon>
        <taxon>Bacillati</taxon>
        <taxon>Actinomycetota</taxon>
        <taxon>Actinomycetes</taxon>
        <taxon>Pseudonocardiales</taxon>
        <taxon>Pseudonocardiaceae</taxon>
        <taxon>Amycolatopsis</taxon>
    </lineage>
</organism>
<proteinExistence type="predicted"/>
<sequence>MTTLNTTSDMSAVGALATGESWIELVPAVHGDPRQISFPAVIEPRRHHGVWVRPRLRRNVAEAMCEWLNLVYPTDPDWYPLARFEGDLLVVFTGDSAHHRHEIAAEVDGRYPLGELGRWFLSGPTRARRSRRCGARRHPRQPSEGETLVSCDPRTHSRNVFPGRVEIPADTGRCVVILRPEVADAVADYCTRANQDLPDDYPLVHFDGDTLVHVHQHLRAREGYLPWRIEPGADGTYRIDSDEWIFRMAPRKSEGIPFSFRLHQPRRGTWA</sequence>
<feature type="compositionally biased region" description="Basic residues" evidence="1">
    <location>
        <begin position="130"/>
        <end position="140"/>
    </location>
</feature>
<keyword evidence="3" id="KW-1185">Reference proteome</keyword>
<dbReference type="AlphaFoldDB" id="A0A6I8LZ06"/>
<reference evidence="2 3" key="1">
    <citation type="submission" date="2019-09" db="EMBL/GenBank/DDBJ databases">
        <authorList>
            <person name="Leyn A S."/>
        </authorList>
    </citation>
    <scope>NUCLEOTIDE SEQUENCE [LARGE SCALE GENOMIC DNA]</scope>
    <source>
        <strain evidence="2">AA231_1</strain>
    </source>
</reference>
<dbReference type="EMBL" id="CABVGP010000003">
    <property type="protein sequence ID" value="VVJ22696.1"/>
    <property type="molecule type" value="Genomic_DNA"/>
</dbReference>
<dbReference type="RefSeq" id="WP_155547656.1">
    <property type="nucleotide sequence ID" value="NZ_CABVGP010000003.1"/>
</dbReference>
<protein>
    <submittedName>
        <fullName evidence="2">Uncharacterized protein</fullName>
    </submittedName>
</protein>
<gene>
    <name evidence="2" type="ORF">AA23TX_07613</name>
</gene>
<evidence type="ECO:0000313" key="3">
    <source>
        <dbReference type="Proteomes" id="UP000399805"/>
    </source>
</evidence>
<evidence type="ECO:0000313" key="2">
    <source>
        <dbReference type="EMBL" id="VVJ22696.1"/>
    </source>
</evidence>
<dbReference type="Proteomes" id="UP000399805">
    <property type="component" value="Unassembled WGS sequence"/>
</dbReference>
<feature type="region of interest" description="Disordered" evidence="1">
    <location>
        <begin position="130"/>
        <end position="149"/>
    </location>
</feature>